<reference evidence="15" key="1">
    <citation type="journal article" date="2013" name="ISME J.">
        <title>A small predatory core genome in the divergent marine Bacteriovorax marinus SJ and the terrestrial Bdellovibrio bacteriovorus.</title>
        <authorList>
            <person name="Crossman L.C."/>
            <person name="Chen H."/>
            <person name="Cerdeno-Tarraga A.M."/>
            <person name="Brooks K."/>
            <person name="Quail M.A."/>
            <person name="Pineiro S.A."/>
            <person name="Hobley L."/>
            <person name="Sockett R.E."/>
            <person name="Bentley S.D."/>
            <person name="Parkhill J."/>
            <person name="Williams H.N."/>
            <person name="Stine O.C."/>
        </authorList>
    </citation>
    <scope>NUCLEOTIDE SEQUENCE [LARGE SCALE GENOMIC DNA]</scope>
    <source>
        <strain evidence="15">ATCC BAA-682 / DSM 15412 / SJ</strain>
    </source>
</reference>
<evidence type="ECO:0000256" key="5">
    <source>
        <dbReference type="ARBA" id="ARBA00022840"/>
    </source>
</evidence>
<dbReference type="InterPro" id="IPR036986">
    <property type="entry name" value="S4_RNA-bd_sf"/>
</dbReference>
<dbReference type="InterPro" id="IPR002305">
    <property type="entry name" value="aa-tRNA-synth_Ic"/>
</dbReference>
<evidence type="ECO:0000313" key="14">
    <source>
        <dbReference type="EMBL" id="CBW26079.1"/>
    </source>
</evidence>
<keyword evidence="8 11" id="KW-0030">Aminoacyl-tRNA synthetase</keyword>
<dbReference type="STRING" id="862908.BMS_1202"/>
<feature type="binding site" evidence="11">
    <location>
        <position position="175"/>
    </location>
    <ligand>
        <name>L-tyrosine</name>
        <dbReference type="ChEBI" id="CHEBI:58315"/>
    </ligand>
</feature>
<dbReference type="GO" id="GO:0003723">
    <property type="term" value="F:RNA binding"/>
    <property type="evidence" value="ECO:0007669"/>
    <property type="project" value="UniProtKB-KW"/>
</dbReference>
<feature type="binding site" evidence="11">
    <location>
        <position position="234"/>
    </location>
    <ligand>
        <name>ATP</name>
        <dbReference type="ChEBI" id="CHEBI:30616"/>
    </ligand>
</feature>
<dbReference type="GO" id="GO:0006437">
    <property type="term" value="P:tyrosyl-tRNA aminoacylation"/>
    <property type="evidence" value="ECO:0007669"/>
    <property type="project" value="UniProtKB-UniRule"/>
</dbReference>
<evidence type="ECO:0000256" key="8">
    <source>
        <dbReference type="ARBA" id="ARBA00023146"/>
    </source>
</evidence>
<evidence type="ECO:0000256" key="10">
    <source>
        <dbReference type="ARBA" id="ARBA00060965"/>
    </source>
</evidence>
<keyword evidence="15" id="KW-1185">Reference proteome</keyword>
<dbReference type="SUPFAM" id="SSF55174">
    <property type="entry name" value="Alpha-L RNA-binding motif"/>
    <property type="match status" value="1"/>
</dbReference>
<evidence type="ECO:0000256" key="12">
    <source>
        <dbReference type="PROSITE-ProRule" id="PRU00182"/>
    </source>
</evidence>
<dbReference type="eggNOG" id="COG0162">
    <property type="taxonomic scope" value="Bacteria"/>
</dbReference>
<evidence type="ECO:0000256" key="3">
    <source>
        <dbReference type="ARBA" id="ARBA00022598"/>
    </source>
</evidence>
<comment type="similarity">
    <text evidence="10 11">Belongs to the class-I aminoacyl-tRNA synthetase family. TyrS type 1 subfamily.</text>
</comment>
<feature type="binding site" evidence="11">
    <location>
        <position position="171"/>
    </location>
    <ligand>
        <name>L-tyrosine</name>
        <dbReference type="ChEBI" id="CHEBI:58315"/>
    </ligand>
</feature>
<dbReference type="InterPro" id="IPR054608">
    <property type="entry name" value="SYY-like_C"/>
</dbReference>
<dbReference type="SUPFAM" id="SSF52374">
    <property type="entry name" value="Nucleotidylyl transferase"/>
    <property type="match status" value="1"/>
</dbReference>
<dbReference type="AlphaFoldDB" id="E1WYY2"/>
<evidence type="ECO:0000256" key="7">
    <source>
        <dbReference type="ARBA" id="ARBA00022917"/>
    </source>
</evidence>
<feature type="short sequence motif" description="'KMSKS' region" evidence="11">
    <location>
        <begin position="231"/>
        <end position="235"/>
    </location>
</feature>
<dbReference type="Gene3D" id="3.40.50.620">
    <property type="entry name" value="HUPs"/>
    <property type="match status" value="1"/>
</dbReference>
<dbReference type="GO" id="GO:0005524">
    <property type="term" value="F:ATP binding"/>
    <property type="evidence" value="ECO:0007669"/>
    <property type="project" value="UniProtKB-UniRule"/>
</dbReference>
<comment type="catalytic activity">
    <reaction evidence="9 11">
        <text>tRNA(Tyr) + L-tyrosine + ATP = L-tyrosyl-tRNA(Tyr) + AMP + diphosphate + H(+)</text>
        <dbReference type="Rhea" id="RHEA:10220"/>
        <dbReference type="Rhea" id="RHEA-COMP:9706"/>
        <dbReference type="Rhea" id="RHEA-COMP:9707"/>
        <dbReference type="ChEBI" id="CHEBI:15378"/>
        <dbReference type="ChEBI" id="CHEBI:30616"/>
        <dbReference type="ChEBI" id="CHEBI:33019"/>
        <dbReference type="ChEBI" id="CHEBI:58315"/>
        <dbReference type="ChEBI" id="CHEBI:78442"/>
        <dbReference type="ChEBI" id="CHEBI:78536"/>
        <dbReference type="ChEBI" id="CHEBI:456215"/>
        <dbReference type="EC" id="6.1.1.1"/>
    </reaction>
</comment>
<keyword evidence="6 12" id="KW-0694">RNA-binding</keyword>
<proteinExistence type="inferred from homology"/>
<keyword evidence="5 11" id="KW-0067">ATP-binding</keyword>
<dbReference type="KEGG" id="bmx:BMS_1202"/>
<dbReference type="InterPro" id="IPR002307">
    <property type="entry name" value="Tyr-tRNA-ligase"/>
</dbReference>
<feature type="domain" description="Tyrosine--tRNA ligase SYY-like C-terminal" evidence="13">
    <location>
        <begin position="335"/>
        <end position="420"/>
    </location>
</feature>
<dbReference type="GO" id="GO:0004831">
    <property type="term" value="F:tyrosine-tRNA ligase activity"/>
    <property type="evidence" value="ECO:0007669"/>
    <property type="project" value="UniProtKB-UniRule"/>
</dbReference>
<keyword evidence="4 11" id="KW-0547">Nucleotide-binding</keyword>
<dbReference type="Pfam" id="PF00579">
    <property type="entry name" value="tRNA-synt_1b"/>
    <property type="match status" value="1"/>
</dbReference>
<dbReference type="Proteomes" id="UP000008963">
    <property type="component" value="Chromosome"/>
</dbReference>
<evidence type="ECO:0000313" key="15">
    <source>
        <dbReference type="Proteomes" id="UP000008963"/>
    </source>
</evidence>
<comment type="function">
    <text evidence="11">Catalyzes the attachment of tyrosine to tRNA(Tyr) in a two-step reaction: tyrosine is first activated by ATP to form Tyr-AMP and then transferred to the acceptor end of tRNA(Tyr).</text>
</comment>
<evidence type="ECO:0000256" key="4">
    <source>
        <dbReference type="ARBA" id="ARBA00022741"/>
    </source>
</evidence>
<protein>
    <recommendedName>
        <fullName evidence="11">Tyrosine--tRNA ligase</fullName>
        <ecNumber evidence="11">6.1.1.1</ecNumber>
    </recommendedName>
    <alternativeName>
        <fullName evidence="11">Tyrosyl-tRNA synthetase</fullName>
        <shortName evidence="11">TyrRS</shortName>
    </alternativeName>
</protein>
<evidence type="ECO:0000256" key="6">
    <source>
        <dbReference type="ARBA" id="ARBA00022884"/>
    </source>
</evidence>
<dbReference type="Pfam" id="PF22421">
    <property type="entry name" value="SYY_C-terminal"/>
    <property type="match status" value="1"/>
</dbReference>
<name>E1WYY2_HALMS</name>
<dbReference type="PANTHER" id="PTHR11766:SF0">
    <property type="entry name" value="TYROSINE--TRNA LIGASE, MITOCHONDRIAL"/>
    <property type="match status" value="1"/>
</dbReference>
<dbReference type="HAMAP" id="MF_02006">
    <property type="entry name" value="Tyr_tRNA_synth_type1"/>
    <property type="match status" value="1"/>
</dbReference>
<dbReference type="InterPro" id="IPR024107">
    <property type="entry name" value="Tyr-tRNA-ligase_bac_1"/>
</dbReference>
<dbReference type="InterPro" id="IPR014729">
    <property type="entry name" value="Rossmann-like_a/b/a_fold"/>
</dbReference>
<comment type="subunit">
    <text evidence="11">Homodimer.</text>
</comment>
<dbReference type="GO" id="GO:0042803">
    <property type="term" value="F:protein homodimerization activity"/>
    <property type="evidence" value="ECO:0007669"/>
    <property type="project" value="UniProtKB-ARBA"/>
</dbReference>
<dbReference type="InterPro" id="IPR024088">
    <property type="entry name" value="Tyr-tRNA-ligase_bac-type"/>
</dbReference>
<comment type="caution">
    <text evidence="11">Lacks conserved residue(s) required for the propagation of feature annotation.</text>
</comment>
<dbReference type="PATRIC" id="fig|862908.3.peg.1144"/>
<dbReference type="GO" id="GO:0005829">
    <property type="term" value="C:cytosol"/>
    <property type="evidence" value="ECO:0007669"/>
    <property type="project" value="TreeGrafter"/>
</dbReference>
<dbReference type="PANTHER" id="PTHR11766">
    <property type="entry name" value="TYROSYL-TRNA SYNTHETASE"/>
    <property type="match status" value="1"/>
</dbReference>
<dbReference type="EC" id="6.1.1.1" evidence="11"/>
<accession>E1WYY2</accession>
<evidence type="ECO:0000256" key="2">
    <source>
        <dbReference type="ARBA" id="ARBA00022490"/>
    </source>
</evidence>
<dbReference type="FunFam" id="1.10.240.10:FF:000001">
    <property type="entry name" value="Tyrosine--tRNA ligase"/>
    <property type="match status" value="1"/>
</dbReference>
<dbReference type="OrthoDB" id="9804243at2"/>
<dbReference type="EMBL" id="FQ312005">
    <property type="protein sequence ID" value="CBW26079.1"/>
    <property type="molecule type" value="Genomic_DNA"/>
</dbReference>
<keyword evidence="7 11" id="KW-0648">Protein biosynthesis</keyword>
<dbReference type="FunFam" id="3.40.50.620:FF:000008">
    <property type="entry name" value="Tyrosine--tRNA ligase"/>
    <property type="match status" value="1"/>
</dbReference>
<dbReference type="PRINTS" id="PR01040">
    <property type="entry name" value="TRNASYNTHTYR"/>
</dbReference>
<feature type="binding site" evidence="11">
    <location>
        <position position="34"/>
    </location>
    <ligand>
        <name>L-tyrosine</name>
        <dbReference type="ChEBI" id="CHEBI:58315"/>
    </ligand>
</feature>
<organism evidence="14 15">
    <name type="scientific">Halobacteriovorax marinus (strain ATCC BAA-682 / DSM 15412 / SJ)</name>
    <name type="common">Bacteriovorax marinus</name>
    <dbReference type="NCBI Taxonomy" id="862908"/>
    <lineage>
        <taxon>Bacteria</taxon>
        <taxon>Pseudomonadati</taxon>
        <taxon>Bdellovibrionota</taxon>
        <taxon>Bacteriovoracia</taxon>
        <taxon>Bacteriovoracales</taxon>
        <taxon>Halobacteriovoraceae</taxon>
        <taxon>Halobacteriovorax</taxon>
    </lineage>
</organism>
<comment type="subcellular location">
    <subcellularLocation>
        <location evidence="1 11">Cytoplasm</location>
    </subcellularLocation>
</comment>
<gene>
    <name evidence="11 14" type="primary">tyrS</name>
    <name evidence="14" type="ordered locus">BMS_1202</name>
</gene>
<dbReference type="NCBIfam" id="TIGR00234">
    <property type="entry name" value="tyrS"/>
    <property type="match status" value="1"/>
</dbReference>
<evidence type="ECO:0000256" key="1">
    <source>
        <dbReference type="ARBA" id="ARBA00004496"/>
    </source>
</evidence>
<keyword evidence="3 11" id="KW-0436">Ligase</keyword>
<keyword evidence="2 11" id="KW-0963">Cytoplasm</keyword>
<dbReference type="HOGENOM" id="CLU_024003_0_3_7"/>
<dbReference type="Gene3D" id="1.10.240.10">
    <property type="entry name" value="Tyrosyl-Transfer RNA Synthetase"/>
    <property type="match status" value="1"/>
</dbReference>
<dbReference type="RefSeq" id="WP_014243863.1">
    <property type="nucleotide sequence ID" value="NC_016620.1"/>
</dbReference>
<evidence type="ECO:0000256" key="9">
    <source>
        <dbReference type="ARBA" id="ARBA00048248"/>
    </source>
</evidence>
<sequence length="423" mass="47294">MKFFDELKARGIIDALSNEEELEKKFNEGGMSFYCGYDPTARSLQLGNLFTIITCMRFQKAGHKPYMLVGGATGMIGDPSGKSEERNLLDMETLKENIDAIRKQLGLFVDFECGDNAAVLVNNADWWQGLGFLEFLRTIGKRFRVNEMLNKDSVKSRIESDSGISLTEFSYQVLQAYDFVTLNKLHNVSLQIGGSDQWGNMTAGTDLTRKMNQNQVYCMTMPLVTDQNGKKFGKSAGNAVFLDGSMTSPYKMYQFLLNQDDAIIDALLKYYTFLSLDEIAELDSKTKNEPHLRLAQKSLAQEVTKLVHGQEGLDAALRATQFFFGEKIENVSDADVASIFEDTPSVELSSEMLNEGGVIDMLSETPLFKSKKEVRRAIDQKGIYINNVAIEGPTQTLSKADLASETALVLRKGKKNYCVVKFK</sequence>
<evidence type="ECO:0000259" key="13">
    <source>
        <dbReference type="Pfam" id="PF22421"/>
    </source>
</evidence>
<dbReference type="PROSITE" id="PS50889">
    <property type="entry name" value="S4"/>
    <property type="match status" value="1"/>
</dbReference>
<dbReference type="Gene3D" id="3.10.290.10">
    <property type="entry name" value="RNA-binding S4 domain"/>
    <property type="match status" value="1"/>
</dbReference>
<dbReference type="CDD" id="cd00805">
    <property type="entry name" value="TyrRS_core"/>
    <property type="match status" value="1"/>
</dbReference>
<evidence type="ECO:0000256" key="11">
    <source>
        <dbReference type="HAMAP-Rule" id="MF_02006"/>
    </source>
</evidence>